<proteinExistence type="predicted"/>
<dbReference type="Proteomes" id="UP000494115">
    <property type="component" value="Unassembled WGS sequence"/>
</dbReference>
<accession>A0A6S7AW39</accession>
<name>A0A6S7AW39_9BURK</name>
<sequence>MMKIKLHCRHAHRLVIESMDRTLSWRERVQLRLHLMACDMCSSFVQEIGVLRRSIRQWGRDD</sequence>
<dbReference type="InterPro" id="IPR027383">
    <property type="entry name" value="Znf_put"/>
</dbReference>
<protein>
    <recommendedName>
        <fullName evidence="1">Putative zinc-finger domain-containing protein</fullName>
    </recommendedName>
</protein>
<evidence type="ECO:0000313" key="3">
    <source>
        <dbReference type="Proteomes" id="UP000494115"/>
    </source>
</evidence>
<keyword evidence="3" id="KW-1185">Reference proteome</keyword>
<organism evidence="2 3">
    <name type="scientific">Pararobbsia alpina</name>
    <dbReference type="NCBI Taxonomy" id="621374"/>
    <lineage>
        <taxon>Bacteria</taxon>
        <taxon>Pseudomonadati</taxon>
        <taxon>Pseudomonadota</taxon>
        <taxon>Betaproteobacteria</taxon>
        <taxon>Burkholderiales</taxon>
        <taxon>Burkholderiaceae</taxon>
        <taxon>Pararobbsia</taxon>
    </lineage>
</organism>
<dbReference type="Pfam" id="PF13490">
    <property type="entry name" value="zf-HC2"/>
    <property type="match status" value="1"/>
</dbReference>
<evidence type="ECO:0000259" key="1">
    <source>
        <dbReference type="Pfam" id="PF13490"/>
    </source>
</evidence>
<dbReference type="AlphaFoldDB" id="A0A6S7AW39"/>
<feature type="domain" description="Putative zinc-finger" evidence="1">
    <location>
        <begin position="8"/>
        <end position="39"/>
    </location>
</feature>
<dbReference type="EMBL" id="CADIKM010000002">
    <property type="protein sequence ID" value="CAB3778994.1"/>
    <property type="molecule type" value="Genomic_DNA"/>
</dbReference>
<evidence type="ECO:0000313" key="2">
    <source>
        <dbReference type="EMBL" id="CAB3778994.1"/>
    </source>
</evidence>
<gene>
    <name evidence="2" type="ORF">LMG28138_00734</name>
</gene>
<reference evidence="2 3" key="1">
    <citation type="submission" date="2020-04" db="EMBL/GenBank/DDBJ databases">
        <authorList>
            <person name="De Canck E."/>
        </authorList>
    </citation>
    <scope>NUCLEOTIDE SEQUENCE [LARGE SCALE GENOMIC DNA]</scope>
    <source>
        <strain evidence="2 3">LMG 28138</strain>
    </source>
</reference>
<dbReference type="RefSeq" id="WP_175103266.1">
    <property type="nucleotide sequence ID" value="NZ_CADIKM010000002.1"/>
</dbReference>